<dbReference type="RefSeq" id="WP_257854442.1">
    <property type="nucleotide sequence ID" value="NZ_CP102514.1"/>
</dbReference>
<feature type="region of interest" description="Disordered" evidence="6">
    <location>
        <begin position="502"/>
        <end position="522"/>
    </location>
</feature>
<dbReference type="InterPro" id="IPR017941">
    <property type="entry name" value="Rieske_2Fe-2S"/>
</dbReference>
<keyword evidence="4" id="KW-0411">Iron-sulfur</keyword>
<dbReference type="CDD" id="cd03477">
    <property type="entry name" value="Rieske_YhfW_C"/>
    <property type="match status" value="1"/>
</dbReference>
<keyword evidence="5" id="KW-1015">Disulfide bond</keyword>
<dbReference type="Proteomes" id="UP001057738">
    <property type="component" value="Chromosome"/>
</dbReference>
<evidence type="ECO:0000256" key="2">
    <source>
        <dbReference type="ARBA" id="ARBA00022723"/>
    </source>
</evidence>
<evidence type="ECO:0000313" key="8">
    <source>
        <dbReference type="EMBL" id="UUY45903.1"/>
    </source>
</evidence>
<dbReference type="Gene3D" id="3.50.50.60">
    <property type="entry name" value="FAD/NAD(P)-binding domain"/>
    <property type="match status" value="1"/>
</dbReference>
<dbReference type="PRINTS" id="PR00162">
    <property type="entry name" value="RIESKE"/>
</dbReference>
<dbReference type="InterPro" id="IPR036188">
    <property type="entry name" value="FAD/NAD-bd_sf"/>
</dbReference>
<organism evidence="8 9">
    <name type="scientific">Streptomyces yangpuensis</name>
    <dbReference type="NCBI Taxonomy" id="1648182"/>
    <lineage>
        <taxon>Bacteria</taxon>
        <taxon>Bacillati</taxon>
        <taxon>Actinomycetota</taxon>
        <taxon>Actinomycetes</taxon>
        <taxon>Kitasatosporales</taxon>
        <taxon>Streptomycetaceae</taxon>
        <taxon>Streptomyces</taxon>
    </lineage>
</organism>
<evidence type="ECO:0000256" key="3">
    <source>
        <dbReference type="ARBA" id="ARBA00023004"/>
    </source>
</evidence>
<proteinExistence type="predicted"/>
<keyword evidence="1" id="KW-0001">2Fe-2S</keyword>
<dbReference type="EMBL" id="CP102514">
    <property type="protein sequence ID" value="UUY45903.1"/>
    <property type="molecule type" value="Genomic_DNA"/>
</dbReference>
<keyword evidence="3" id="KW-0408">Iron</keyword>
<keyword evidence="9" id="KW-1185">Reference proteome</keyword>
<dbReference type="InterPro" id="IPR038010">
    <property type="entry name" value="YhfW_C"/>
</dbReference>
<dbReference type="InterPro" id="IPR036922">
    <property type="entry name" value="Rieske_2Fe-2S_sf"/>
</dbReference>
<evidence type="ECO:0000256" key="6">
    <source>
        <dbReference type="SAM" id="MobiDB-lite"/>
    </source>
</evidence>
<sequence>MNRLPDTGRSYWMQTADLPSFPPLSGAVEADVAIVGGGIVGLSTAWELARAGRSVVVLEADRVAGGVTGHTTGKVTALHTAVYDTIREKHGDDAARRYATSQSAALRHVIEVSGELGTDCELESRPAFTYCRDPEGVDALRAEAEAARAAGLSASFVTASGLPFPVAGAVRVEDQAQFHPLKYLRGLVEDVAARGGRIHEGTRVTQLDDGDPCVLSTESGATVSAGHVVVATHHPLFDNALLATRLTQHRDLVIAGPLPAGQDPGGMYISQEEGKRSVRTSPLPDGRRLLIVTGEAFTPGTGEDIEAGYARLLAWTEHHFPGFSIAHRWAAQDNSSTDTLPLIGRLPTNGDHVYVATGFAGWGMTGGVLAATVIASLVRGDEDPWDGLYDPGRVGSALRSAPTYLKAQWEVGKHFVQDRLETLGDGINGPAASLRPGDGTVVRAAGRPCAVHRDDEGELHAVSAVCTHMGCLVAFNNAERTWECPCHGSRFGIDGEVLQGPALRPLERRDPGEPDEPDHRPA</sequence>
<name>A0ABY5PQL9_9ACTN</name>
<feature type="compositionally biased region" description="Basic and acidic residues" evidence="6">
    <location>
        <begin position="505"/>
        <end position="522"/>
    </location>
</feature>
<dbReference type="Pfam" id="PF00355">
    <property type="entry name" value="Rieske"/>
    <property type="match status" value="1"/>
</dbReference>
<dbReference type="SUPFAM" id="SSF51905">
    <property type="entry name" value="FAD/NAD(P)-binding domain"/>
    <property type="match status" value="1"/>
</dbReference>
<dbReference type="PANTHER" id="PTHR13847">
    <property type="entry name" value="SARCOSINE DEHYDROGENASE-RELATED"/>
    <property type="match status" value="1"/>
</dbReference>
<dbReference type="GeneID" id="95572003"/>
<feature type="domain" description="Rieske" evidence="7">
    <location>
        <begin position="426"/>
        <end position="508"/>
    </location>
</feature>
<gene>
    <name evidence="8" type="ORF">NRK68_00940</name>
</gene>
<keyword evidence="2" id="KW-0479">Metal-binding</keyword>
<dbReference type="Pfam" id="PF01266">
    <property type="entry name" value="DAO"/>
    <property type="match status" value="1"/>
</dbReference>
<evidence type="ECO:0000256" key="1">
    <source>
        <dbReference type="ARBA" id="ARBA00022714"/>
    </source>
</evidence>
<evidence type="ECO:0000313" key="9">
    <source>
        <dbReference type="Proteomes" id="UP001057738"/>
    </source>
</evidence>
<dbReference type="Gene3D" id="2.102.10.10">
    <property type="entry name" value="Rieske [2Fe-2S] iron-sulphur domain"/>
    <property type="match status" value="1"/>
</dbReference>
<reference evidence="8" key="1">
    <citation type="submission" date="2022-08" db="EMBL/GenBank/DDBJ databases">
        <authorList>
            <person name="Tian L."/>
        </authorList>
    </citation>
    <scope>NUCLEOTIDE SEQUENCE</scope>
    <source>
        <strain evidence="8">CM253</strain>
    </source>
</reference>
<evidence type="ECO:0000256" key="4">
    <source>
        <dbReference type="ARBA" id="ARBA00023014"/>
    </source>
</evidence>
<protein>
    <submittedName>
        <fullName evidence="8">FAD-dependent oxidoreductase</fullName>
    </submittedName>
</protein>
<accession>A0ABY5PQL9</accession>
<evidence type="ECO:0000256" key="5">
    <source>
        <dbReference type="ARBA" id="ARBA00023157"/>
    </source>
</evidence>
<dbReference type="Gene3D" id="3.30.9.10">
    <property type="entry name" value="D-Amino Acid Oxidase, subunit A, domain 2"/>
    <property type="match status" value="1"/>
</dbReference>
<dbReference type="PANTHER" id="PTHR13847:SF274">
    <property type="entry name" value="RIESKE 2FE-2S IRON-SULFUR PROTEIN YHFW-RELATED"/>
    <property type="match status" value="1"/>
</dbReference>
<dbReference type="SUPFAM" id="SSF50022">
    <property type="entry name" value="ISP domain"/>
    <property type="match status" value="1"/>
</dbReference>
<dbReference type="InterPro" id="IPR006076">
    <property type="entry name" value="FAD-dep_OxRdtase"/>
</dbReference>
<dbReference type="PROSITE" id="PS51296">
    <property type="entry name" value="RIESKE"/>
    <property type="match status" value="1"/>
</dbReference>
<evidence type="ECO:0000259" key="7">
    <source>
        <dbReference type="PROSITE" id="PS51296"/>
    </source>
</evidence>
<dbReference type="InterPro" id="IPR005805">
    <property type="entry name" value="Rieske_Fe-S_prot_C"/>
</dbReference>